<keyword evidence="6" id="KW-0732">Signal</keyword>
<dbReference type="InterPro" id="IPR017853">
    <property type="entry name" value="GH"/>
</dbReference>
<feature type="domain" description="Glycoside hydrolase family 5" evidence="7">
    <location>
        <begin position="31"/>
        <end position="367"/>
    </location>
</feature>
<dbReference type="EC" id="3.2.1.78" evidence="3"/>
<comment type="similarity">
    <text evidence="2">Belongs to the glycosyl hydrolase 5 (cellulase A) family.</text>
</comment>
<keyword evidence="9" id="KW-1185">Reference proteome</keyword>
<evidence type="ECO:0000313" key="9">
    <source>
        <dbReference type="Proteomes" id="UP001642487"/>
    </source>
</evidence>
<dbReference type="PANTHER" id="PTHR31451:SF53">
    <property type="entry name" value="MANNAN ENDO-1,4-BETA-MANNOSIDASE"/>
    <property type="match status" value="1"/>
</dbReference>
<proteinExistence type="inferred from homology"/>
<evidence type="ECO:0000256" key="5">
    <source>
        <dbReference type="ARBA" id="ARBA00023295"/>
    </source>
</evidence>
<evidence type="ECO:0000256" key="4">
    <source>
        <dbReference type="ARBA" id="ARBA00022801"/>
    </source>
</evidence>
<sequence>MHCESQMRWLIWGVLFLLSDLSSSSSPAPAAFVGVQDGHFQLNGSPFVFNGFNSYWMMSVAADPNQRHKVSDVFQDAAAAALTVCRTWAFADGGYHALQISPGVYDEIVFQGLDFVIWEARKYGIRMILSLVNNYKDYGGRAQYVQWAEAAGDQIHNDDDFYTNQLINTYYKNHLQKVLRRKNTINGLRYMDDPTIMGWELMNEPRCEVDSSGNTINRWVEEMGSYVKSIDKKHLVGIGMEGFYGDSSPTKIKSNPNSYKLGTDFITNNLNKYIDFATIHAYPDAWLPGQSEATKMAFLEEWITTHWTDSKTILKKPLIFEEFGKSTKGQNQTFSVRDRDLFLSKVYSIIYNLARNGATMAGGLVWQVMAEGMESYYDGYEIVLSQNPSTNAIITQQSNNMAALHTVKLNIKTQHGLNKSRY</sequence>
<keyword evidence="5" id="KW-0326">Glycosidase</keyword>
<feature type="signal peptide" evidence="6">
    <location>
        <begin position="1"/>
        <end position="24"/>
    </location>
</feature>
<evidence type="ECO:0000256" key="2">
    <source>
        <dbReference type="ARBA" id="ARBA00005641"/>
    </source>
</evidence>
<dbReference type="PANTHER" id="PTHR31451">
    <property type="match status" value="1"/>
</dbReference>
<keyword evidence="4" id="KW-0378">Hydrolase</keyword>
<comment type="catalytic activity">
    <reaction evidence="1">
        <text>Random hydrolysis of (1-&gt;4)-beta-D-mannosidic linkages in mannans, galactomannans and glucomannans.</text>
        <dbReference type="EC" id="3.2.1.78"/>
    </reaction>
</comment>
<dbReference type="Proteomes" id="UP001642487">
    <property type="component" value="Chromosome 11"/>
</dbReference>
<dbReference type="Pfam" id="PF26410">
    <property type="entry name" value="GH5_mannosidase"/>
    <property type="match status" value="1"/>
</dbReference>
<dbReference type="InterPro" id="IPR001547">
    <property type="entry name" value="Glyco_hydro_5"/>
</dbReference>
<dbReference type="Gene3D" id="3.20.20.80">
    <property type="entry name" value="Glycosidases"/>
    <property type="match status" value="1"/>
</dbReference>
<dbReference type="SUPFAM" id="SSF51445">
    <property type="entry name" value="(Trans)glycosidases"/>
    <property type="match status" value="1"/>
</dbReference>
<evidence type="ECO:0000313" key="8">
    <source>
        <dbReference type="EMBL" id="CAK9313983.1"/>
    </source>
</evidence>
<accession>A0ABP0Y0M2</accession>
<evidence type="ECO:0000256" key="1">
    <source>
        <dbReference type="ARBA" id="ARBA00001678"/>
    </source>
</evidence>
<feature type="chain" id="PRO_5047004232" description="mannan endo-1,4-beta-mannosidase" evidence="6">
    <location>
        <begin position="25"/>
        <end position="422"/>
    </location>
</feature>
<organism evidence="8 9">
    <name type="scientific">Citrullus colocynthis</name>
    <name type="common">colocynth</name>
    <dbReference type="NCBI Taxonomy" id="252529"/>
    <lineage>
        <taxon>Eukaryota</taxon>
        <taxon>Viridiplantae</taxon>
        <taxon>Streptophyta</taxon>
        <taxon>Embryophyta</taxon>
        <taxon>Tracheophyta</taxon>
        <taxon>Spermatophyta</taxon>
        <taxon>Magnoliopsida</taxon>
        <taxon>eudicotyledons</taxon>
        <taxon>Gunneridae</taxon>
        <taxon>Pentapetalae</taxon>
        <taxon>rosids</taxon>
        <taxon>fabids</taxon>
        <taxon>Cucurbitales</taxon>
        <taxon>Cucurbitaceae</taxon>
        <taxon>Benincaseae</taxon>
        <taxon>Citrullus</taxon>
    </lineage>
</organism>
<evidence type="ECO:0000256" key="6">
    <source>
        <dbReference type="SAM" id="SignalP"/>
    </source>
</evidence>
<dbReference type="InterPro" id="IPR045053">
    <property type="entry name" value="MAN-like"/>
</dbReference>
<gene>
    <name evidence="8" type="ORF">CITCOLO1_LOCUS5724</name>
</gene>
<reference evidence="8 9" key="1">
    <citation type="submission" date="2024-03" db="EMBL/GenBank/DDBJ databases">
        <authorList>
            <person name="Gkanogiannis A."/>
            <person name="Becerra Lopez-Lavalle L."/>
        </authorList>
    </citation>
    <scope>NUCLEOTIDE SEQUENCE [LARGE SCALE GENOMIC DNA]</scope>
</reference>
<name>A0ABP0Y0M2_9ROSI</name>
<dbReference type="EMBL" id="OZ021745">
    <property type="protein sequence ID" value="CAK9313983.1"/>
    <property type="molecule type" value="Genomic_DNA"/>
</dbReference>
<evidence type="ECO:0000259" key="7">
    <source>
        <dbReference type="Pfam" id="PF26410"/>
    </source>
</evidence>
<protein>
    <recommendedName>
        <fullName evidence="3">mannan endo-1,4-beta-mannosidase</fullName>
        <ecNumber evidence="3">3.2.1.78</ecNumber>
    </recommendedName>
</protein>
<evidence type="ECO:0000256" key="3">
    <source>
        <dbReference type="ARBA" id="ARBA00012706"/>
    </source>
</evidence>